<dbReference type="Gramene" id="mRNA:HanXRQr2_Chr01g0016541">
    <property type="protein sequence ID" value="mRNA:HanXRQr2_Chr01g0016541"/>
    <property type="gene ID" value="HanXRQr2_Chr01g0016541"/>
</dbReference>
<keyword evidence="5" id="KW-0472">Membrane</keyword>
<evidence type="ECO:0000256" key="2">
    <source>
        <dbReference type="ARBA" id="ARBA00022771"/>
    </source>
</evidence>
<accession>A0A251VMH7</accession>
<dbReference type="GO" id="GO:0016567">
    <property type="term" value="P:protein ubiquitination"/>
    <property type="evidence" value="ECO:0000318"/>
    <property type="project" value="GO_Central"/>
</dbReference>
<evidence type="ECO:0000256" key="4">
    <source>
        <dbReference type="PROSITE-ProRule" id="PRU00175"/>
    </source>
</evidence>
<organism evidence="8 9">
    <name type="scientific">Helianthus annuus</name>
    <name type="common">Common sunflower</name>
    <dbReference type="NCBI Taxonomy" id="4232"/>
    <lineage>
        <taxon>Eukaryota</taxon>
        <taxon>Viridiplantae</taxon>
        <taxon>Streptophyta</taxon>
        <taxon>Embryophyta</taxon>
        <taxon>Tracheophyta</taxon>
        <taxon>Spermatophyta</taxon>
        <taxon>Magnoliopsida</taxon>
        <taxon>eudicotyledons</taxon>
        <taxon>Gunneridae</taxon>
        <taxon>Pentapetalae</taxon>
        <taxon>asterids</taxon>
        <taxon>campanulids</taxon>
        <taxon>Asterales</taxon>
        <taxon>Asteraceae</taxon>
        <taxon>Asteroideae</taxon>
        <taxon>Heliantheae alliance</taxon>
        <taxon>Heliantheae</taxon>
        <taxon>Helianthus</taxon>
    </lineage>
</organism>
<dbReference type="STRING" id="4232.A0A251VMH7"/>
<reference evidence="8" key="2">
    <citation type="submission" date="2017-02" db="EMBL/GenBank/DDBJ databases">
        <title>Sunflower complete genome.</title>
        <authorList>
            <person name="Langlade N."/>
            <person name="Munos S."/>
        </authorList>
    </citation>
    <scope>NUCLEOTIDE SEQUENCE [LARGE SCALE GENOMIC DNA]</scope>
    <source>
        <tissue evidence="8">Leaves</tissue>
    </source>
</reference>
<dbReference type="GO" id="GO:0005829">
    <property type="term" value="C:cytosol"/>
    <property type="evidence" value="ECO:0000318"/>
    <property type="project" value="GO_Central"/>
</dbReference>
<evidence type="ECO:0000313" key="9">
    <source>
        <dbReference type="Proteomes" id="UP000215914"/>
    </source>
</evidence>
<feature type="domain" description="RING-type" evidence="6">
    <location>
        <begin position="146"/>
        <end position="184"/>
    </location>
</feature>
<reference evidence="7 9" key="1">
    <citation type="journal article" date="2017" name="Nature">
        <title>The sunflower genome provides insights into oil metabolism, flowering and Asterid evolution.</title>
        <authorList>
            <person name="Badouin H."/>
            <person name="Gouzy J."/>
            <person name="Grassa C.J."/>
            <person name="Murat F."/>
            <person name="Staton S.E."/>
            <person name="Cottret L."/>
            <person name="Lelandais-Briere C."/>
            <person name="Owens G.L."/>
            <person name="Carrere S."/>
            <person name="Mayjonade B."/>
            <person name="Legrand L."/>
            <person name="Gill N."/>
            <person name="Kane N.C."/>
            <person name="Bowers J.E."/>
            <person name="Hubner S."/>
            <person name="Bellec A."/>
            <person name="Berard A."/>
            <person name="Berges H."/>
            <person name="Blanchet N."/>
            <person name="Boniface M.C."/>
            <person name="Brunel D."/>
            <person name="Catrice O."/>
            <person name="Chaidir N."/>
            <person name="Claudel C."/>
            <person name="Donnadieu C."/>
            <person name="Faraut T."/>
            <person name="Fievet G."/>
            <person name="Helmstetter N."/>
            <person name="King M."/>
            <person name="Knapp S.J."/>
            <person name="Lai Z."/>
            <person name="Le Paslier M.C."/>
            <person name="Lippi Y."/>
            <person name="Lorenzon L."/>
            <person name="Mandel J.R."/>
            <person name="Marage G."/>
            <person name="Marchand G."/>
            <person name="Marquand E."/>
            <person name="Bret-Mestries E."/>
            <person name="Morien E."/>
            <person name="Nambeesan S."/>
            <person name="Nguyen T."/>
            <person name="Pegot-Espagnet P."/>
            <person name="Pouilly N."/>
            <person name="Raftis F."/>
            <person name="Sallet E."/>
            <person name="Schiex T."/>
            <person name="Thomas J."/>
            <person name="Vandecasteele C."/>
            <person name="Vares D."/>
            <person name="Vear F."/>
            <person name="Vautrin S."/>
            <person name="Crespi M."/>
            <person name="Mangin B."/>
            <person name="Burke J.M."/>
            <person name="Salse J."/>
            <person name="Munos S."/>
            <person name="Vincourt P."/>
            <person name="Rieseberg L.H."/>
            <person name="Langlade N.B."/>
        </authorList>
    </citation>
    <scope>NUCLEOTIDE SEQUENCE [LARGE SCALE GENOMIC DNA]</scope>
    <source>
        <strain evidence="9">cv. SF193</strain>
        <tissue evidence="7">Leaves</tissue>
    </source>
</reference>
<dbReference type="InterPro" id="IPR001841">
    <property type="entry name" value="Znf_RING"/>
</dbReference>
<dbReference type="EMBL" id="CM007890">
    <property type="protein sequence ID" value="OTG36787.1"/>
    <property type="molecule type" value="Genomic_DNA"/>
</dbReference>
<dbReference type="Pfam" id="PF13920">
    <property type="entry name" value="zf-C3HC4_3"/>
    <property type="match status" value="1"/>
</dbReference>
<keyword evidence="5" id="KW-1133">Transmembrane helix</keyword>
<dbReference type="InterPro" id="IPR017907">
    <property type="entry name" value="Znf_RING_CS"/>
</dbReference>
<dbReference type="InterPro" id="IPR013083">
    <property type="entry name" value="Znf_RING/FYVE/PHD"/>
</dbReference>
<evidence type="ECO:0000256" key="5">
    <source>
        <dbReference type="SAM" id="Phobius"/>
    </source>
</evidence>
<evidence type="ECO:0000256" key="3">
    <source>
        <dbReference type="ARBA" id="ARBA00022833"/>
    </source>
</evidence>
<protein>
    <submittedName>
        <fullName evidence="8">Putative zinc finger, RING/FYVE/PHD-type</fullName>
    </submittedName>
    <submittedName>
        <fullName evidence="7">Transcription factor C2H2 family</fullName>
    </submittedName>
</protein>
<evidence type="ECO:0000259" key="6">
    <source>
        <dbReference type="PROSITE" id="PS50089"/>
    </source>
</evidence>
<dbReference type="PANTHER" id="PTHR15315:SF86">
    <property type="entry name" value="ZINC FINGER, RING_FYVE_PHD-TYPE-RELATED"/>
    <property type="match status" value="1"/>
</dbReference>
<dbReference type="OMA" id="YMICANG"/>
<dbReference type="GO" id="GO:0008270">
    <property type="term" value="F:zinc ion binding"/>
    <property type="evidence" value="ECO:0007669"/>
    <property type="project" value="UniProtKB-KW"/>
</dbReference>
<dbReference type="FunFam" id="3.30.40.10:FF:000660">
    <property type="entry name" value="RING/U-box superfamily protein"/>
    <property type="match status" value="1"/>
</dbReference>
<keyword evidence="2 4" id="KW-0863">Zinc-finger</keyword>
<gene>
    <name evidence="8" type="ORF">HannXRQ_Chr01g0011411</name>
    <name evidence="7" type="ORF">HanXRQr2_Chr01g0016541</name>
</gene>
<name>A0A251VMH7_HELAN</name>
<dbReference type="GO" id="GO:0061630">
    <property type="term" value="F:ubiquitin protein ligase activity"/>
    <property type="evidence" value="ECO:0000318"/>
    <property type="project" value="GO_Central"/>
</dbReference>
<keyword evidence="1" id="KW-0479">Metal-binding</keyword>
<evidence type="ECO:0000313" key="8">
    <source>
        <dbReference type="EMBL" id="OTG36787.1"/>
    </source>
</evidence>
<dbReference type="PROSITE" id="PS00518">
    <property type="entry name" value="ZF_RING_1"/>
    <property type="match status" value="1"/>
</dbReference>
<evidence type="ECO:0000256" key="1">
    <source>
        <dbReference type="ARBA" id="ARBA00022723"/>
    </source>
</evidence>
<dbReference type="Proteomes" id="UP000215914">
    <property type="component" value="Chromosome 1"/>
</dbReference>
<keyword evidence="5" id="KW-0812">Transmembrane</keyword>
<keyword evidence="3" id="KW-0862">Zinc</keyword>
<dbReference type="PROSITE" id="PS50089">
    <property type="entry name" value="ZF_RING_2"/>
    <property type="match status" value="1"/>
</dbReference>
<dbReference type="EMBL" id="MNCJ02000316">
    <property type="protein sequence ID" value="KAF5821654.1"/>
    <property type="molecule type" value="Genomic_DNA"/>
</dbReference>
<dbReference type="OrthoDB" id="1630758at2759"/>
<dbReference type="SMART" id="SM00184">
    <property type="entry name" value="RING"/>
    <property type="match status" value="1"/>
</dbReference>
<dbReference type="AlphaFoldDB" id="A0A251VMH7"/>
<sequence>MGKKYKDSLKTLEADIQHANTQAVNSVKDDDGSYLQLRVYFSPAAALFCYLFPWVDCRIAGALGLIHVFIYMICANGKNTMHVHERKASIRQFYGVVFPSIMQLQSGITDLEERKQKETLLASYSRKDDFEKEKLSDADVEREAECGICMEINSKVVLPNCNHSLCLKCYRDWHARSRSCPFCRESLKGVKLTDLWIYIEERDTIDLSIILKENTKRLFMYIEKLPFVLNS</sequence>
<dbReference type="SUPFAM" id="SSF57850">
    <property type="entry name" value="RING/U-box"/>
    <property type="match status" value="1"/>
</dbReference>
<reference evidence="7" key="3">
    <citation type="submission" date="2020-06" db="EMBL/GenBank/DDBJ databases">
        <title>Helianthus annuus Genome sequencing and assembly Release 2.</title>
        <authorList>
            <person name="Gouzy J."/>
            <person name="Langlade N."/>
            <person name="Munos S."/>
        </authorList>
    </citation>
    <scope>NUCLEOTIDE SEQUENCE</scope>
    <source>
        <tissue evidence="7">Leaves</tissue>
    </source>
</reference>
<evidence type="ECO:0000313" key="7">
    <source>
        <dbReference type="EMBL" id="KAF5821654.1"/>
    </source>
</evidence>
<proteinExistence type="predicted"/>
<feature type="transmembrane region" description="Helical" evidence="5">
    <location>
        <begin position="35"/>
        <end position="53"/>
    </location>
</feature>
<keyword evidence="9" id="KW-1185">Reference proteome</keyword>
<dbReference type="Gene3D" id="3.30.40.10">
    <property type="entry name" value="Zinc/RING finger domain, C3HC4 (zinc finger)"/>
    <property type="match status" value="1"/>
</dbReference>
<feature type="transmembrane region" description="Helical" evidence="5">
    <location>
        <begin position="59"/>
        <end position="77"/>
    </location>
</feature>
<dbReference type="PANTHER" id="PTHR15315">
    <property type="entry name" value="RING FINGER PROTEIN 41, 151"/>
    <property type="match status" value="1"/>
</dbReference>
<dbReference type="InParanoid" id="A0A251VMH7"/>